<reference evidence="6 7" key="1">
    <citation type="submission" date="2017-12" db="EMBL/GenBank/DDBJ databases">
        <authorList>
            <person name="Pombert J.-F."/>
            <person name="Haag K.L."/>
            <person name="Ebert D."/>
        </authorList>
    </citation>
    <scope>NUCLEOTIDE SEQUENCE [LARGE SCALE GENOMIC DNA]</scope>
    <source>
        <strain evidence="6">BE-OM-2</strain>
    </source>
</reference>
<dbReference type="VEuPathDB" id="MicrosporidiaDB:CWI36_0990p0010"/>
<name>A0A4Q9L641_9MICR</name>
<keyword evidence="7" id="KW-1185">Reference proteome</keyword>
<dbReference type="CDD" id="cd01310">
    <property type="entry name" value="TatD_DNAse"/>
    <property type="match status" value="1"/>
</dbReference>
<dbReference type="PANTHER" id="PTHR10060">
    <property type="entry name" value="TATD FAMILY DEOXYRIBONUCLEASE"/>
    <property type="match status" value="1"/>
</dbReference>
<feature type="binding site" evidence="5">
    <location>
        <position position="121"/>
    </location>
    <ligand>
        <name>a divalent metal cation</name>
        <dbReference type="ChEBI" id="CHEBI:60240"/>
        <label>2</label>
    </ligand>
</feature>
<proteinExistence type="inferred from homology"/>
<dbReference type="Proteomes" id="UP000291404">
    <property type="component" value="Unassembled WGS sequence"/>
</dbReference>
<dbReference type="PIRSF" id="PIRSF005902">
    <property type="entry name" value="DNase_TatD"/>
    <property type="match status" value="1"/>
</dbReference>
<dbReference type="InterPro" id="IPR032466">
    <property type="entry name" value="Metal_Hydrolase"/>
</dbReference>
<dbReference type="InterPro" id="IPR001130">
    <property type="entry name" value="TatD-like"/>
</dbReference>
<dbReference type="GO" id="GO:0046872">
    <property type="term" value="F:metal ion binding"/>
    <property type="evidence" value="ECO:0007669"/>
    <property type="project" value="UniProtKB-KW"/>
</dbReference>
<dbReference type="VEuPathDB" id="MicrosporidiaDB:CWI39_0024p0050"/>
<evidence type="ECO:0000256" key="4">
    <source>
        <dbReference type="ARBA" id="ARBA00022801"/>
    </source>
</evidence>
<dbReference type="PANTHER" id="PTHR10060:SF15">
    <property type="entry name" value="DEOXYRIBONUCLEASE TATDN1"/>
    <property type="match status" value="1"/>
</dbReference>
<dbReference type="STRING" id="148818.A0A4Q9L641"/>
<dbReference type="Pfam" id="PF01026">
    <property type="entry name" value="TatD_DNase"/>
    <property type="match status" value="1"/>
</dbReference>
<dbReference type="GO" id="GO:0005829">
    <property type="term" value="C:cytosol"/>
    <property type="evidence" value="ECO:0007669"/>
    <property type="project" value="TreeGrafter"/>
</dbReference>
<keyword evidence="4" id="KW-0378">Hydrolase</keyword>
<accession>A0A4Q9L641</accession>
<dbReference type="Gene3D" id="3.20.20.140">
    <property type="entry name" value="Metal-dependent hydrolases"/>
    <property type="match status" value="1"/>
</dbReference>
<evidence type="ECO:0000313" key="7">
    <source>
        <dbReference type="Proteomes" id="UP000291404"/>
    </source>
</evidence>
<dbReference type="InterPro" id="IPR050891">
    <property type="entry name" value="TatD-type_Hydrolase"/>
</dbReference>
<sequence length="276" mass="32005">MIIDIAMNIADKAFQNDVENVIERTFKNNIIPFFVGTNYETSIQCINYADKYNTFSYAGIHPANATKNKSDIKMFPLRHSKVIGIGECGLDYDRLLYTSKEDQKCIFKEQLEFKEHLYFLHSRNCHRDFMEILSDYNINGVVHSFTGTCEEMKDIIKKGLYIGINGCSLKYEENLEFIKEVPLERVLLETDAPYCKISKSYAGYKYVQTFFKENKKGIGCLKKGRNEPVNIRQVLEVFCYLKELCPLETENFLLENACKLFGSKLETLIKEKSKIT</sequence>
<comment type="caution">
    <text evidence="6">The sequence shown here is derived from an EMBL/GenBank/DDBJ whole genome shotgun (WGS) entry which is preliminary data.</text>
</comment>
<dbReference type="GO" id="GO:0008296">
    <property type="term" value="F:3'-5'-DNA exonuclease activity"/>
    <property type="evidence" value="ECO:0007669"/>
    <property type="project" value="TreeGrafter"/>
</dbReference>
<feature type="binding site" evidence="5">
    <location>
        <position position="87"/>
    </location>
    <ligand>
        <name>a divalent metal cation</name>
        <dbReference type="ChEBI" id="CHEBI:60240"/>
        <label>1</label>
    </ligand>
</feature>
<dbReference type="EMBL" id="PITI01000990">
    <property type="protein sequence ID" value="TBU03083.1"/>
    <property type="molecule type" value="Genomic_DNA"/>
</dbReference>
<protein>
    <submittedName>
        <fullName evidence="6">TatD deoxyribonuclease-like protein</fullName>
    </submittedName>
</protein>
<comment type="similarity">
    <text evidence="1">Belongs to the metallo-dependent hydrolases superfamily. TatD-type hydrolase family.</text>
</comment>
<organism evidence="6 7">
    <name type="scientific">Hamiltosporidium magnivora</name>
    <dbReference type="NCBI Taxonomy" id="148818"/>
    <lineage>
        <taxon>Eukaryota</taxon>
        <taxon>Fungi</taxon>
        <taxon>Fungi incertae sedis</taxon>
        <taxon>Microsporidia</taxon>
        <taxon>Dubosqiidae</taxon>
        <taxon>Hamiltosporidium</taxon>
    </lineage>
</organism>
<feature type="binding site" evidence="5">
    <location>
        <position position="191"/>
    </location>
    <ligand>
        <name>a divalent metal cation</name>
        <dbReference type="ChEBI" id="CHEBI:60240"/>
        <label>1</label>
    </ligand>
</feature>
<gene>
    <name evidence="6" type="ORF">CWI36_0990p0010</name>
</gene>
<evidence type="ECO:0000256" key="5">
    <source>
        <dbReference type="PIRSR" id="PIRSR005902-1"/>
    </source>
</evidence>
<dbReference type="AlphaFoldDB" id="A0A4Q9L641"/>
<evidence type="ECO:0000313" key="6">
    <source>
        <dbReference type="EMBL" id="TBU03083.1"/>
    </source>
</evidence>
<keyword evidence="2" id="KW-0540">Nuclease</keyword>
<evidence type="ECO:0000256" key="1">
    <source>
        <dbReference type="ARBA" id="ARBA00009275"/>
    </source>
</evidence>
<feature type="binding site" evidence="5">
    <location>
        <position position="143"/>
    </location>
    <ligand>
        <name>a divalent metal cation</name>
        <dbReference type="ChEBI" id="CHEBI:60240"/>
        <label>2</label>
    </ligand>
</feature>
<evidence type="ECO:0000256" key="3">
    <source>
        <dbReference type="ARBA" id="ARBA00022723"/>
    </source>
</evidence>
<dbReference type="SUPFAM" id="SSF51556">
    <property type="entry name" value="Metallo-dependent hydrolases"/>
    <property type="match status" value="1"/>
</dbReference>
<evidence type="ECO:0000256" key="2">
    <source>
        <dbReference type="ARBA" id="ARBA00022722"/>
    </source>
</evidence>
<keyword evidence="3 5" id="KW-0479">Metal-binding</keyword>